<evidence type="ECO:0000256" key="1">
    <source>
        <dbReference type="SAM" id="SignalP"/>
    </source>
</evidence>
<name>A0A2S2D0H7_9PROT</name>
<feature type="chain" id="PRO_5015422307" description="DUF3108 domain-containing protein" evidence="1">
    <location>
        <begin position="26"/>
        <end position="224"/>
    </location>
</feature>
<dbReference type="Proteomes" id="UP000245629">
    <property type="component" value="Plasmid unnamed3"/>
</dbReference>
<keyword evidence="2" id="KW-0614">Plasmid</keyword>
<evidence type="ECO:0000313" key="3">
    <source>
        <dbReference type="Proteomes" id="UP000245629"/>
    </source>
</evidence>
<dbReference type="EMBL" id="CP029358">
    <property type="protein sequence ID" value="AWK89967.1"/>
    <property type="molecule type" value="Genomic_DNA"/>
</dbReference>
<sequence length="224" mass="24269">MRARNFLTVGTLGVVLALPGGQAQAADYLFEIRRNGTPVGTHRVTLQPDGERLRVEAHSEITVRLLGIPVYRFDYRSDSLWAGGRLQSLQTVTDDDGTVTRVGARADGGSLLVEGADGRVGAPAGLMPTDHWNPAVIGARQVLNTITGKINEVRMTREGREEVPAGDGRRSATRYSYRGDLEATVWYDDAGSWVGLRFAARDGSTIDYVCRRCDAGPQIAGRSP</sequence>
<protein>
    <recommendedName>
        <fullName evidence="4">DUF3108 domain-containing protein</fullName>
    </recommendedName>
</protein>
<evidence type="ECO:0008006" key="4">
    <source>
        <dbReference type="Google" id="ProtNLM"/>
    </source>
</evidence>
<keyword evidence="1" id="KW-0732">Signal</keyword>
<reference evidence="3" key="1">
    <citation type="submission" date="2018-05" db="EMBL/GenBank/DDBJ databases">
        <title>Azospirillum thermophila sp. nov., a novel isolated from hot spring.</title>
        <authorList>
            <person name="Zhao Z."/>
        </authorList>
    </citation>
    <scope>NUCLEOTIDE SEQUENCE [LARGE SCALE GENOMIC DNA]</scope>
    <source>
        <strain evidence="3">CFH 70021</strain>
        <plasmid evidence="3">unnamed3</plasmid>
    </source>
</reference>
<keyword evidence="3" id="KW-1185">Reference proteome</keyword>
<accession>A0A2S2D0H7</accession>
<geneLocation type="plasmid" evidence="2 3">
    <name>unnamed3</name>
</geneLocation>
<dbReference type="AlphaFoldDB" id="A0A2S2D0H7"/>
<proteinExistence type="predicted"/>
<gene>
    <name evidence="2" type="ORF">DEW08_28580</name>
</gene>
<dbReference type="RefSeq" id="WP_109333798.1">
    <property type="nucleotide sequence ID" value="NZ_CP029358.1"/>
</dbReference>
<dbReference type="OrthoDB" id="6086999at2"/>
<evidence type="ECO:0000313" key="2">
    <source>
        <dbReference type="EMBL" id="AWK89967.1"/>
    </source>
</evidence>
<feature type="signal peptide" evidence="1">
    <location>
        <begin position="1"/>
        <end position="25"/>
    </location>
</feature>
<dbReference type="KEGG" id="azz:DEW08_28580"/>
<dbReference type="Pfam" id="PF19630">
    <property type="entry name" value="DUF6134"/>
    <property type="match status" value="1"/>
</dbReference>
<dbReference type="InterPro" id="IPR045767">
    <property type="entry name" value="DUF6134"/>
</dbReference>
<organism evidence="2 3">
    <name type="scientific">Azospirillum thermophilum</name>
    <dbReference type="NCBI Taxonomy" id="2202148"/>
    <lineage>
        <taxon>Bacteria</taxon>
        <taxon>Pseudomonadati</taxon>
        <taxon>Pseudomonadota</taxon>
        <taxon>Alphaproteobacteria</taxon>
        <taxon>Rhodospirillales</taxon>
        <taxon>Azospirillaceae</taxon>
        <taxon>Azospirillum</taxon>
    </lineage>
</organism>